<keyword evidence="2" id="KW-0723">Serine/threonine-protein kinase</keyword>
<evidence type="ECO:0000256" key="6">
    <source>
        <dbReference type="ARBA" id="ARBA00022840"/>
    </source>
</evidence>
<dbReference type="InterPro" id="IPR051334">
    <property type="entry name" value="SRPK"/>
</dbReference>
<reference evidence="11" key="1">
    <citation type="journal article" date="2020" name="Stud. Mycol.">
        <title>101 Dothideomycetes genomes: a test case for predicting lifestyles and emergence of pathogens.</title>
        <authorList>
            <person name="Haridas S."/>
            <person name="Albert R."/>
            <person name="Binder M."/>
            <person name="Bloem J."/>
            <person name="Labutti K."/>
            <person name="Salamov A."/>
            <person name="Andreopoulos B."/>
            <person name="Baker S."/>
            <person name="Barry K."/>
            <person name="Bills G."/>
            <person name="Bluhm B."/>
            <person name="Cannon C."/>
            <person name="Castanera R."/>
            <person name="Culley D."/>
            <person name="Daum C."/>
            <person name="Ezra D."/>
            <person name="Gonzalez J."/>
            <person name="Henrissat B."/>
            <person name="Kuo A."/>
            <person name="Liang C."/>
            <person name="Lipzen A."/>
            <person name="Lutzoni F."/>
            <person name="Magnuson J."/>
            <person name="Mondo S."/>
            <person name="Nolan M."/>
            <person name="Ohm R."/>
            <person name="Pangilinan J."/>
            <person name="Park H.-J."/>
            <person name="Ramirez L."/>
            <person name="Alfaro M."/>
            <person name="Sun H."/>
            <person name="Tritt A."/>
            <person name="Yoshinaga Y."/>
            <person name="Zwiers L.-H."/>
            <person name="Turgeon B."/>
            <person name="Goodwin S."/>
            <person name="Spatafora J."/>
            <person name="Crous P."/>
            <person name="Grigoriev I."/>
        </authorList>
    </citation>
    <scope>NUCLEOTIDE SEQUENCE</scope>
    <source>
        <strain evidence="11">CBS 675.92</strain>
    </source>
</reference>
<feature type="domain" description="Protein kinase" evidence="10">
    <location>
        <begin position="51"/>
        <end position="422"/>
    </location>
</feature>
<keyword evidence="5 11" id="KW-0418">Kinase</keyword>
<gene>
    <name evidence="11" type="ORF">CC80DRAFT_527699</name>
</gene>
<evidence type="ECO:0000256" key="1">
    <source>
        <dbReference type="ARBA" id="ARBA00012513"/>
    </source>
</evidence>
<dbReference type="GO" id="GO:0000245">
    <property type="term" value="P:spliceosomal complex assembly"/>
    <property type="evidence" value="ECO:0007669"/>
    <property type="project" value="TreeGrafter"/>
</dbReference>
<dbReference type="SMART" id="SM00220">
    <property type="entry name" value="S_TKc"/>
    <property type="match status" value="1"/>
</dbReference>
<evidence type="ECO:0000313" key="11">
    <source>
        <dbReference type="EMBL" id="KAF1952639.1"/>
    </source>
</evidence>
<dbReference type="GO" id="GO:0050684">
    <property type="term" value="P:regulation of mRNA processing"/>
    <property type="evidence" value="ECO:0007669"/>
    <property type="project" value="TreeGrafter"/>
</dbReference>
<feature type="binding site" evidence="9">
    <location>
        <position position="80"/>
    </location>
    <ligand>
        <name>ATP</name>
        <dbReference type="ChEBI" id="CHEBI:30616"/>
    </ligand>
</feature>
<dbReference type="Pfam" id="PF00069">
    <property type="entry name" value="Pkinase"/>
    <property type="match status" value="1"/>
</dbReference>
<dbReference type="PROSITE" id="PS00107">
    <property type="entry name" value="PROTEIN_KINASE_ATP"/>
    <property type="match status" value="1"/>
</dbReference>
<evidence type="ECO:0000259" key="10">
    <source>
        <dbReference type="PROSITE" id="PS50011"/>
    </source>
</evidence>
<keyword evidence="6 9" id="KW-0067">ATP-binding</keyword>
<proteinExistence type="predicted"/>
<evidence type="ECO:0000256" key="5">
    <source>
        <dbReference type="ARBA" id="ARBA00022777"/>
    </source>
</evidence>
<dbReference type="GO" id="GO:0005524">
    <property type="term" value="F:ATP binding"/>
    <property type="evidence" value="ECO:0007669"/>
    <property type="project" value="UniProtKB-UniRule"/>
</dbReference>
<dbReference type="Gene3D" id="1.10.510.10">
    <property type="entry name" value="Transferase(Phosphotransferase) domain 1"/>
    <property type="match status" value="1"/>
</dbReference>
<accession>A0A6A5TLP5</accession>
<evidence type="ECO:0000256" key="8">
    <source>
        <dbReference type="ARBA" id="ARBA00048679"/>
    </source>
</evidence>
<keyword evidence="3" id="KW-0808">Transferase</keyword>
<protein>
    <recommendedName>
        <fullName evidence="1">non-specific serine/threonine protein kinase</fullName>
        <ecNumber evidence="1">2.7.11.1</ecNumber>
    </recommendedName>
</protein>
<dbReference type="OrthoDB" id="5979581at2759"/>
<keyword evidence="4 9" id="KW-0547">Nucleotide-binding</keyword>
<evidence type="ECO:0000256" key="7">
    <source>
        <dbReference type="ARBA" id="ARBA00047899"/>
    </source>
</evidence>
<evidence type="ECO:0000256" key="2">
    <source>
        <dbReference type="ARBA" id="ARBA00022527"/>
    </source>
</evidence>
<dbReference type="SUPFAM" id="SSF56112">
    <property type="entry name" value="Protein kinase-like (PK-like)"/>
    <property type="match status" value="1"/>
</dbReference>
<comment type="catalytic activity">
    <reaction evidence="8">
        <text>L-seryl-[protein] + ATP = O-phospho-L-seryl-[protein] + ADP + H(+)</text>
        <dbReference type="Rhea" id="RHEA:17989"/>
        <dbReference type="Rhea" id="RHEA-COMP:9863"/>
        <dbReference type="Rhea" id="RHEA-COMP:11604"/>
        <dbReference type="ChEBI" id="CHEBI:15378"/>
        <dbReference type="ChEBI" id="CHEBI:29999"/>
        <dbReference type="ChEBI" id="CHEBI:30616"/>
        <dbReference type="ChEBI" id="CHEBI:83421"/>
        <dbReference type="ChEBI" id="CHEBI:456216"/>
        <dbReference type="EC" id="2.7.11.1"/>
    </reaction>
</comment>
<dbReference type="GO" id="GO:0004674">
    <property type="term" value="F:protein serine/threonine kinase activity"/>
    <property type="evidence" value="ECO:0007669"/>
    <property type="project" value="UniProtKB-KW"/>
</dbReference>
<dbReference type="EMBL" id="ML977009">
    <property type="protein sequence ID" value="KAF1952639.1"/>
    <property type="molecule type" value="Genomic_DNA"/>
</dbReference>
<evidence type="ECO:0000256" key="4">
    <source>
        <dbReference type="ARBA" id="ARBA00022741"/>
    </source>
</evidence>
<dbReference type="InterPro" id="IPR011009">
    <property type="entry name" value="Kinase-like_dom_sf"/>
</dbReference>
<dbReference type="EC" id="2.7.11.1" evidence="1"/>
<keyword evidence="12" id="KW-1185">Reference proteome</keyword>
<dbReference type="InterPro" id="IPR017441">
    <property type="entry name" value="Protein_kinase_ATP_BS"/>
</dbReference>
<dbReference type="Gene3D" id="3.30.200.20">
    <property type="entry name" value="Phosphorylase Kinase, domain 1"/>
    <property type="match status" value="1"/>
</dbReference>
<dbReference type="AlphaFoldDB" id="A0A6A5TLP5"/>
<dbReference type="PANTHER" id="PTHR47634:SF9">
    <property type="entry name" value="PROTEIN KINASE DOMAIN-CONTAINING PROTEIN-RELATED"/>
    <property type="match status" value="1"/>
</dbReference>
<sequence>MSRWLSKTIPRSVTSTPTCQYGLIEDVERLEDYQPGGYHPIQIDDRLHKRYRIVHKLGHGAYSTAWLALDERTSKYVAIKLGTADADRREGDVLSQLTTRTNSATFTAEKASLILVAIDRFTIDGPNGTHPCFVTVPARCSLMDAKEAAGSELLQLDVARSLAAQLAVAISFVHLQGFAHGDLHLGNLLLQLPSSLNNLSVEQLYAKYGKPEPEPVVRVDGTPISLTPGVPSHAIPPVWLGIPSHKITLNEAKLLLSDFGVAFRPSEKSRFKSYTPLVIRPPEAFFEPTTPLSFPSDIWSFGCTIFELVAHRSLIDGILAPPDNFTAQQVHLQGRLPSEWWDKWEKRPKWFDEAGTPLSDECDVWGWDRVFEDSVQEPRQSYGMDVIDEEERVALFELLKWMLAWRPGERPNAEEVLSSTWMKKCALPAYEETRKGWVGDL</sequence>
<evidence type="ECO:0000256" key="3">
    <source>
        <dbReference type="ARBA" id="ARBA00022679"/>
    </source>
</evidence>
<dbReference type="Proteomes" id="UP000800035">
    <property type="component" value="Unassembled WGS sequence"/>
</dbReference>
<dbReference type="PROSITE" id="PS50011">
    <property type="entry name" value="PROTEIN_KINASE_DOM"/>
    <property type="match status" value="1"/>
</dbReference>
<evidence type="ECO:0000313" key="12">
    <source>
        <dbReference type="Proteomes" id="UP000800035"/>
    </source>
</evidence>
<evidence type="ECO:0000256" key="9">
    <source>
        <dbReference type="PROSITE-ProRule" id="PRU10141"/>
    </source>
</evidence>
<dbReference type="InterPro" id="IPR000719">
    <property type="entry name" value="Prot_kinase_dom"/>
</dbReference>
<comment type="catalytic activity">
    <reaction evidence="7">
        <text>L-threonyl-[protein] + ATP = O-phospho-L-threonyl-[protein] + ADP + H(+)</text>
        <dbReference type="Rhea" id="RHEA:46608"/>
        <dbReference type="Rhea" id="RHEA-COMP:11060"/>
        <dbReference type="Rhea" id="RHEA-COMP:11605"/>
        <dbReference type="ChEBI" id="CHEBI:15378"/>
        <dbReference type="ChEBI" id="CHEBI:30013"/>
        <dbReference type="ChEBI" id="CHEBI:30616"/>
        <dbReference type="ChEBI" id="CHEBI:61977"/>
        <dbReference type="ChEBI" id="CHEBI:456216"/>
        <dbReference type="EC" id="2.7.11.1"/>
    </reaction>
</comment>
<name>A0A6A5TLP5_9PLEO</name>
<dbReference type="PANTHER" id="PTHR47634">
    <property type="entry name" value="PROTEIN KINASE DOMAIN-CONTAINING PROTEIN-RELATED"/>
    <property type="match status" value="1"/>
</dbReference>
<organism evidence="11 12">
    <name type="scientific">Byssothecium circinans</name>
    <dbReference type="NCBI Taxonomy" id="147558"/>
    <lineage>
        <taxon>Eukaryota</taxon>
        <taxon>Fungi</taxon>
        <taxon>Dikarya</taxon>
        <taxon>Ascomycota</taxon>
        <taxon>Pezizomycotina</taxon>
        <taxon>Dothideomycetes</taxon>
        <taxon>Pleosporomycetidae</taxon>
        <taxon>Pleosporales</taxon>
        <taxon>Massarineae</taxon>
        <taxon>Massarinaceae</taxon>
        <taxon>Byssothecium</taxon>
    </lineage>
</organism>